<sequence>MVRQSCTPARKLGSGQKLYGSEMPKYVDLSRYWTEDKNLSIQKAREKTGLDKRTLSAAKKGQLERGQFETLFKLRDLASELAGKPLTLEEIFEDD</sequence>
<keyword evidence="2" id="KW-1185">Reference proteome</keyword>
<evidence type="ECO:0000313" key="2">
    <source>
        <dbReference type="Proteomes" id="UP000031549"/>
    </source>
</evidence>
<reference evidence="1 2" key="1">
    <citation type="journal article" date="2015" name="Genome Announc.">
        <title>Draft Genome Sequence of Cyanobacterium Hassallia byssoidea Strain VB512170, Isolated from Monuments in India.</title>
        <authorList>
            <person name="Singh D."/>
            <person name="Chandrababunaidu M.M."/>
            <person name="Panda A."/>
            <person name="Sen D."/>
            <person name="Bhattacharyya S."/>
            <person name="Adhikary S.P."/>
            <person name="Tripathy S."/>
        </authorList>
    </citation>
    <scope>NUCLEOTIDE SEQUENCE [LARGE SCALE GENOMIC DNA]</scope>
    <source>
        <strain evidence="1 2">VB512170</strain>
    </source>
</reference>
<protein>
    <recommendedName>
        <fullName evidence="3">HTH cro/C1-type domain-containing protein</fullName>
    </recommendedName>
</protein>
<dbReference type="AlphaFoldDB" id="A0A846HFA2"/>
<dbReference type="EMBL" id="JTCM02000065">
    <property type="protein sequence ID" value="NEU75310.1"/>
    <property type="molecule type" value="Genomic_DNA"/>
</dbReference>
<dbReference type="Proteomes" id="UP000031549">
    <property type="component" value="Unassembled WGS sequence"/>
</dbReference>
<evidence type="ECO:0008006" key="3">
    <source>
        <dbReference type="Google" id="ProtNLM"/>
    </source>
</evidence>
<proteinExistence type="predicted"/>
<evidence type="ECO:0000313" key="1">
    <source>
        <dbReference type="EMBL" id="NEU75310.1"/>
    </source>
</evidence>
<organism evidence="1 2">
    <name type="scientific">Hassallia byssoidea VB512170</name>
    <dbReference type="NCBI Taxonomy" id="1304833"/>
    <lineage>
        <taxon>Bacteria</taxon>
        <taxon>Bacillati</taxon>
        <taxon>Cyanobacteriota</taxon>
        <taxon>Cyanophyceae</taxon>
        <taxon>Nostocales</taxon>
        <taxon>Tolypothrichaceae</taxon>
        <taxon>Hassallia</taxon>
    </lineage>
</organism>
<name>A0A846HFA2_9CYAN</name>
<accession>A0A846HFA2</accession>
<gene>
    <name evidence="1" type="ORF">PI95_022825</name>
</gene>
<comment type="caution">
    <text evidence="1">The sequence shown here is derived from an EMBL/GenBank/DDBJ whole genome shotgun (WGS) entry which is preliminary data.</text>
</comment>